<accession>A0A022KWB0</accession>
<evidence type="ECO:0000259" key="2">
    <source>
        <dbReference type="Pfam" id="PF25362"/>
    </source>
</evidence>
<dbReference type="EMBL" id="AORC01000014">
    <property type="protein sequence ID" value="EYT48485.1"/>
    <property type="molecule type" value="Genomic_DNA"/>
</dbReference>
<dbReference type="OrthoDB" id="3826692at2"/>
<dbReference type="InterPro" id="IPR057446">
    <property type="entry name" value="PH_bac"/>
</dbReference>
<protein>
    <recommendedName>
        <fullName evidence="2">PH domain-containing protein</fullName>
    </recommendedName>
</protein>
<evidence type="ECO:0000256" key="1">
    <source>
        <dbReference type="SAM" id="Phobius"/>
    </source>
</evidence>
<comment type="caution">
    <text evidence="3">The sequence shown here is derived from an EMBL/GenBank/DDBJ whole genome shotgun (WGS) entry which is preliminary data.</text>
</comment>
<gene>
    <name evidence="3" type="ORF">D641_0111315</name>
</gene>
<dbReference type="HOGENOM" id="CLU_114150_1_0_11"/>
<sequence length="166" mass="17697">MDQLVPALILLGVFLGILALMYLGWRGRGARQADLPAPDLDEPLETLDGGVEAGPFEAVYVSTVLADKPFERVVAHGLGTRSRALLSRGTGGSWRIEREGAPSFTIHGDRVLDIAAAPGMAGKVVGGDGLLVIRWQHGPDSTALDTGLRLTSRADHDLLLRKEHTS</sequence>
<keyword evidence="1" id="KW-0812">Transmembrane</keyword>
<dbReference type="RefSeq" id="WP_017823618.1">
    <property type="nucleotide sequence ID" value="NZ_AORC01000014.1"/>
</dbReference>
<keyword evidence="1" id="KW-0472">Membrane</keyword>
<feature type="domain" description="PH" evidence="2">
    <location>
        <begin position="49"/>
        <end position="161"/>
    </location>
</feature>
<dbReference type="AlphaFoldDB" id="A0A022KWB0"/>
<name>A0A022KWB0_9MICO</name>
<dbReference type="Pfam" id="PF25362">
    <property type="entry name" value="bPH_11"/>
    <property type="match status" value="1"/>
</dbReference>
<keyword evidence="4" id="KW-1185">Reference proteome</keyword>
<dbReference type="STRING" id="1249481.D641_0111315"/>
<organism evidence="3 4">
    <name type="scientific">Brachybacterium muris UCD-AY4</name>
    <dbReference type="NCBI Taxonomy" id="1249481"/>
    <lineage>
        <taxon>Bacteria</taxon>
        <taxon>Bacillati</taxon>
        <taxon>Actinomycetota</taxon>
        <taxon>Actinomycetes</taxon>
        <taxon>Micrococcales</taxon>
        <taxon>Dermabacteraceae</taxon>
        <taxon>Brachybacterium</taxon>
    </lineage>
</organism>
<evidence type="ECO:0000313" key="3">
    <source>
        <dbReference type="EMBL" id="EYT48485.1"/>
    </source>
</evidence>
<evidence type="ECO:0000313" key="4">
    <source>
        <dbReference type="Proteomes" id="UP000019754"/>
    </source>
</evidence>
<reference evidence="3 4" key="1">
    <citation type="journal article" date="2013" name="Genome Announc.">
        <title>Draft genome sequence of an Actinobacterium, Brachybacterium muris strain UCD-AY4.</title>
        <authorList>
            <person name="Lo J.R."/>
            <person name="Lang J.M."/>
            <person name="Darling A.E."/>
            <person name="Eisen J.A."/>
            <person name="Coil D.A."/>
        </authorList>
    </citation>
    <scope>NUCLEOTIDE SEQUENCE [LARGE SCALE GENOMIC DNA]</scope>
    <source>
        <strain evidence="3 4">UCD-AY4</strain>
    </source>
</reference>
<dbReference type="Proteomes" id="UP000019754">
    <property type="component" value="Unassembled WGS sequence"/>
</dbReference>
<keyword evidence="1" id="KW-1133">Transmembrane helix</keyword>
<feature type="transmembrane region" description="Helical" evidence="1">
    <location>
        <begin position="6"/>
        <end position="25"/>
    </location>
</feature>
<proteinExistence type="predicted"/>